<dbReference type="EMBL" id="CP124756">
    <property type="protein sequence ID" value="WGZ94895.1"/>
    <property type="molecule type" value="Genomic_DNA"/>
</dbReference>
<reference evidence="1" key="2">
    <citation type="submission" date="2023-04" db="EMBL/GenBank/DDBJ databases">
        <authorList>
            <person name="Beletskiy A.V."/>
            <person name="Mardanov A.V."/>
            <person name="Ravin N.V."/>
        </authorList>
    </citation>
    <scope>NUCLEOTIDE SEQUENCE</scope>
    <source>
        <strain evidence="1">GKL-02</strain>
    </source>
</reference>
<reference evidence="1" key="1">
    <citation type="journal article" date="2023" name="Int. J. Mol. Sci.">
        <title>Metagenomics Revealed a New Genus 'Candidatus Thiocaldithrix dubininis' gen. nov., sp. nov. and a New Species 'Candidatus Thiothrix putei' sp. nov. in the Family Thiotrichaceae, Some Members of Which Have Traits of Both Na+- and H+-Motive Energetics.</title>
        <authorList>
            <person name="Ravin N.V."/>
            <person name="Muntyan M.S."/>
            <person name="Smolyakov D.D."/>
            <person name="Rudenko T.S."/>
            <person name="Beletsky A.V."/>
            <person name="Mardanov A.V."/>
            <person name="Grabovich M.Y."/>
        </authorList>
    </citation>
    <scope>NUCLEOTIDE SEQUENCE</scope>
    <source>
        <strain evidence="1">GKL-02</strain>
    </source>
</reference>
<dbReference type="Proteomes" id="UP001301326">
    <property type="component" value="Chromosome"/>
</dbReference>
<gene>
    <name evidence="1" type="ORF">QJT81_02595</name>
</gene>
<name>A0AA95HDE3_9GAMM</name>
<evidence type="ECO:0000313" key="1">
    <source>
        <dbReference type="EMBL" id="WGZ94895.1"/>
    </source>
</evidence>
<accession>A0AA95HDE3</accession>
<proteinExistence type="predicted"/>
<dbReference type="AlphaFoldDB" id="A0AA95HDE3"/>
<sequence length="53" mass="5878">MPDAPDTDAIRQLLTDCLEQHFGSISEAVSRPHAAERALDEIGQVLQRYQGKV</sequence>
<dbReference type="KEGG" id="tput:QJT81_02595"/>
<protein>
    <submittedName>
        <fullName evidence="1">Uncharacterized protein</fullName>
    </submittedName>
</protein>
<organism evidence="1">
    <name type="scientific">Candidatus Thiothrix putei</name>
    <dbReference type="NCBI Taxonomy" id="3080811"/>
    <lineage>
        <taxon>Bacteria</taxon>
        <taxon>Pseudomonadati</taxon>
        <taxon>Pseudomonadota</taxon>
        <taxon>Gammaproteobacteria</taxon>
        <taxon>Thiotrichales</taxon>
        <taxon>Thiotrichaceae</taxon>
        <taxon>Thiothrix</taxon>
    </lineage>
</organism>